<organism evidence="9 10">
    <name type="scientific">Pleomorphomonas diazotrophica</name>
    <dbReference type="NCBI Taxonomy" id="1166257"/>
    <lineage>
        <taxon>Bacteria</taxon>
        <taxon>Pseudomonadati</taxon>
        <taxon>Pseudomonadota</taxon>
        <taxon>Alphaproteobacteria</taxon>
        <taxon>Hyphomicrobiales</taxon>
        <taxon>Pleomorphomonadaceae</taxon>
        <taxon>Pleomorphomonas</taxon>
    </lineage>
</organism>
<evidence type="ECO:0000259" key="8">
    <source>
        <dbReference type="PROSITE" id="PS50887"/>
    </source>
</evidence>
<sequence length="450" mass="51259">MALFYWNTHLETGNHQIDGQHKRLFELTNNIADAVSGQGSLPDVPALLAELIDYAKTHFCDEEKLMCRSSLTASKKQQHICAHRAFDSRVQAIAAKSDLEQAEAVNEILNFLVNWLVTHILKLDHRMVHALPDRDDGDAPSLSVQEILIAALNESERRFRQLAEQAPTMLWFAGTSGAREFVNREWSEFMGLTEGEMRAADWSSFLHTDDRERYRSFLDERLRQHDAGLIEYRIRAKDGHLKWVLEKVMPRLDENRFVGLIGADTDVTAMKETTATLEHLVAQRTEQLERLVNSDSLTGLLNRRAFDERLDQEIQRAQRYNRPLSLLFIDIDHFKEVNDRHGHVVGDEVLRAMASVLKKGLRATDAACRYGGEEFAVILVETDKLEALSIAERIRIAAENTKLEQLDRSATISIGVSFLSSEDLAVDLIQRADDSMYVAKKNGRNQSYMQ</sequence>
<accession>A0A1I4VGK7</accession>
<proteinExistence type="inferred from homology"/>
<comment type="caution">
    <text evidence="9">The sequence shown here is derived from an EMBL/GenBank/DDBJ whole genome shotgun (WGS) entry which is preliminary data.</text>
</comment>
<dbReference type="Gene3D" id="3.30.70.270">
    <property type="match status" value="1"/>
</dbReference>
<dbReference type="CDD" id="cd01949">
    <property type="entry name" value="GGDEF"/>
    <property type="match status" value="1"/>
</dbReference>
<dbReference type="NCBIfam" id="TIGR02481">
    <property type="entry name" value="hemeryth_dom"/>
    <property type="match status" value="1"/>
</dbReference>
<dbReference type="SUPFAM" id="SSF47188">
    <property type="entry name" value="Hemerythrin-like"/>
    <property type="match status" value="1"/>
</dbReference>
<evidence type="ECO:0000256" key="1">
    <source>
        <dbReference type="ARBA" id="ARBA00010587"/>
    </source>
</evidence>
<dbReference type="PROSITE" id="PS50112">
    <property type="entry name" value="PAS"/>
    <property type="match status" value="1"/>
</dbReference>
<dbReference type="EC" id="2.7.7.65" evidence="2"/>
<dbReference type="GO" id="GO:0052621">
    <property type="term" value="F:diguanylate cyclase activity"/>
    <property type="evidence" value="ECO:0007669"/>
    <property type="project" value="UniProtKB-EC"/>
</dbReference>
<dbReference type="Pfam" id="PF00990">
    <property type="entry name" value="GGDEF"/>
    <property type="match status" value="1"/>
</dbReference>
<protein>
    <recommendedName>
        <fullName evidence="2">diguanylate cyclase</fullName>
        <ecNumber evidence="2">2.7.7.65</ecNumber>
    </recommendedName>
</protein>
<feature type="domain" description="PAS" evidence="6">
    <location>
        <begin position="155"/>
        <end position="225"/>
    </location>
</feature>
<dbReference type="Pfam" id="PF01814">
    <property type="entry name" value="Hemerythrin"/>
    <property type="match status" value="1"/>
</dbReference>
<dbReference type="InterPro" id="IPR013655">
    <property type="entry name" value="PAS_fold_3"/>
</dbReference>
<comment type="similarity">
    <text evidence="1">Belongs to the hemerythrin family.</text>
</comment>
<dbReference type="InterPro" id="IPR050469">
    <property type="entry name" value="Diguanylate_Cyclase"/>
</dbReference>
<dbReference type="PROSITE" id="PS50887">
    <property type="entry name" value="GGDEF"/>
    <property type="match status" value="1"/>
</dbReference>
<evidence type="ECO:0000256" key="3">
    <source>
        <dbReference type="ARBA" id="ARBA00022723"/>
    </source>
</evidence>
<dbReference type="Gene3D" id="3.30.450.20">
    <property type="entry name" value="PAS domain"/>
    <property type="match status" value="1"/>
</dbReference>
<evidence type="ECO:0000313" key="9">
    <source>
        <dbReference type="EMBL" id="PKR90097.1"/>
    </source>
</evidence>
<keyword evidence="3" id="KW-0479">Metal-binding</keyword>
<keyword evidence="4" id="KW-0408">Iron</keyword>
<feature type="domain" description="GGDEF" evidence="8">
    <location>
        <begin position="322"/>
        <end position="450"/>
    </location>
</feature>
<evidence type="ECO:0000259" key="7">
    <source>
        <dbReference type="PROSITE" id="PS50113"/>
    </source>
</evidence>
<dbReference type="AlphaFoldDB" id="A0A1I4VGK7"/>
<dbReference type="InterPro" id="IPR029787">
    <property type="entry name" value="Nucleotide_cyclase"/>
</dbReference>
<dbReference type="InterPro" id="IPR035938">
    <property type="entry name" value="Hemerythrin-like_sf"/>
</dbReference>
<feature type="domain" description="PAC" evidence="7">
    <location>
        <begin position="228"/>
        <end position="279"/>
    </location>
</feature>
<dbReference type="CDD" id="cd12107">
    <property type="entry name" value="Hemerythrin"/>
    <property type="match status" value="1"/>
</dbReference>
<dbReference type="PANTHER" id="PTHR45138:SF9">
    <property type="entry name" value="DIGUANYLATE CYCLASE DGCM-RELATED"/>
    <property type="match status" value="1"/>
</dbReference>
<dbReference type="Proteomes" id="UP000233491">
    <property type="component" value="Unassembled WGS sequence"/>
</dbReference>
<dbReference type="SMART" id="SM00086">
    <property type="entry name" value="PAC"/>
    <property type="match status" value="1"/>
</dbReference>
<dbReference type="NCBIfam" id="NF033749">
    <property type="entry name" value="bact_hemeryth"/>
    <property type="match status" value="1"/>
</dbReference>
<reference evidence="9 10" key="1">
    <citation type="submission" date="2017-12" db="EMBL/GenBank/DDBJ databases">
        <title>Anaerobic carbon monoxide metabolism by Pleomorphomonas carboxyditropha sp. nov., a new mesophilic hydrogenogenic carboxidotroph.</title>
        <authorList>
            <person name="Esquivel-Elizondo S."/>
            <person name="Krajmalnik-Brown R."/>
        </authorList>
    </citation>
    <scope>NUCLEOTIDE SEQUENCE [LARGE SCALE GENOMIC DNA]</scope>
    <source>
        <strain evidence="9 10">R5-392</strain>
    </source>
</reference>
<evidence type="ECO:0000256" key="5">
    <source>
        <dbReference type="ARBA" id="ARBA00034247"/>
    </source>
</evidence>
<dbReference type="SUPFAM" id="SSF55785">
    <property type="entry name" value="PYP-like sensor domain (PAS domain)"/>
    <property type="match status" value="1"/>
</dbReference>
<evidence type="ECO:0000256" key="4">
    <source>
        <dbReference type="ARBA" id="ARBA00023004"/>
    </source>
</evidence>
<dbReference type="RefSeq" id="WP_101287194.1">
    <property type="nucleotide sequence ID" value="NZ_FOUQ01000011.1"/>
</dbReference>
<dbReference type="GO" id="GO:0046872">
    <property type="term" value="F:metal ion binding"/>
    <property type="evidence" value="ECO:0007669"/>
    <property type="project" value="UniProtKB-KW"/>
</dbReference>
<name>A0A1I4VGK7_9HYPH</name>
<dbReference type="FunFam" id="3.30.70.270:FF:000001">
    <property type="entry name" value="Diguanylate cyclase domain protein"/>
    <property type="match status" value="1"/>
</dbReference>
<dbReference type="InterPro" id="IPR000160">
    <property type="entry name" value="GGDEF_dom"/>
</dbReference>
<dbReference type="InterPro" id="IPR012827">
    <property type="entry name" value="Hemerythrin_metal-bd"/>
</dbReference>
<dbReference type="NCBIfam" id="TIGR00229">
    <property type="entry name" value="sensory_box"/>
    <property type="match status" value="1"/>
</dbReference>
<gene>
    <name evidence="9" type="ORF">CXZ10_01520</name>
</gene>
<evidence type="ECO:0000313" key="10">
    <source>
        <dbReference type="Proteomes" id="UP000233491"/>
    </source>
</evidence>
<dbReference type="SUPFAM" id="SSF55073">
    <property type="entry name" value="Nucleotide cyclase"/>
    <property type="match status" value="1"/>
</dbReference>
<dbReference type="SMART" id="SM00091">
    <property type="entry name" value="PAS"/>
    <property type="match status" value="1"/>
</dbReference>
<dbReference type="CDD" id="cd00130">
    <property type="entry name" value="PAS"/>
    <property type="match status" value="1"/>
</dbReference>
<dbReference type="EMBL" id="PJNW01000002">
    <property type="protein sequence ID" value="PKR90097.1"/>
    <property type="molecule type" value="Genomic_DNA"/>
</dbReference>
<comment type="catalytic activity">
    <reaction evidence="5">
        <text>2 GTP = 3',3'-c-di-GMP + 2 diphosphate</text>
        <dbReference type="Rhea" id="RHEA:24898"/>
        <dbReference type="ChEBI" id="CHEBI:33019"/>
        <dbReference type="ChEBI" id="CHEBI:37565"/>
        <dbReference type="ChEBI" id="CHEBI:58805"/>
        <dbReference type="EC" id="2.7.7.65"/>
    </reaction>
</comment>
<dbReference type="Pfam" id="PF08447">
    <property type="entry name" value="PAS_3"/>
    <property type="match status" value="1"/>
</dbReference>
<dbReference type="SMART" id="SM00267">
    <property type="entry name" value="GGDEF"/>
    <property type="match status" value="1"/>
</dbReference>
<dbReference type="InterPro" id="IPR043128">
    <property type="entry name" value="Rev_trsase/Diguanyl_cyclase"/>
</dbReference>
<dbReference type="OrthoDB" id="9812260at2"/>
<evidence type="ECO:0000256" key="2">
    <source>
        <dbReference type="ARBA" id="ARBA00012528"/>
    </source>
</evidence>
<dbReference type="FunFam" id="3.30.450.20:FF:000099">
    <property type="entry name" value="Sensory box sensor histidine kinase"/>
    <property type="match status" value="1"/>
</dbReference>
<dbReference type="InterPro" id="IPR012312">
    <property type="entry name" value="Hemerythrin-like"/>
</dbReference>
<dbReference type="Gene3D" id="1.20.120.50">
    <property type="entry name" value="Hemerythrin-like"/>
    <property type="match status" value="1"/>
</dbReference>
<evidence type="ECO:0000259" key="6">
    <source>
        <dbReference type="PROSITE" id="PS50112"/>
    </source>
</evidence>
<dbReference type="InterPro" id="IPR001610">
    <property type="entry name" value="PAC"/>
</dbReference>
<dbReference type="PROSITE" id="PS50113">
    <property type="entry name" value="PAC"/>
    <property type="match status" value="1"/>
</dbReference>
<dbReference type="NCBIfam" id="TIGR00254">
    <property type="entry name" value="GGDEF"/>
    <property type="match status" value="1"/>
</dbReference>
<dbReference type="InterPro" id="IPR000014">
    <property type="entry name" value="PAS"/>
</dbReference>
<dbReference type="InterPro" id="IPR035965">
    <property type="entry name" value="PAS-like_dom_sf"/>
</dbReference>
<keyword evidence="10" id="KW-1185">Reference proteome</keyword>
<dbReference type="InterPro" id="IPR000700">
    <property type="entry name" value="PAS-assoc_C"/>
</dbReference>
<dbReference type="PANTHER" id="PTHR45138">
    <property type="entry name" value="REGULATORY COMPONENTS OF SENSORY TRANSDUCTION SYSTEM"/>
    <property type="match status" value="1"/>
</dbReference>